<evidence type="ECO:0000313" key="3">
    <source>
        <dbReference type="Proteomes" id="UP000663872"/>
    </source>
</evidence>
<name>A0A818DG95_9BILA</name>
<keyword evidence="1" id="KW-0812">Transmembrane</keyword>
<feature type="transmembrane region" description="Helical" evidence="1">
    <location>
        <begin position="122"/>
        <end position="141"/>
    </location>
</feature>
<sequence length="219" mass="24162">MCANSCWPNGQSWKHYWPARMVSLIAVLQLFVSFAVGGLHIAIVTIGSVSLCAVFMSWYVIGFVFLGVSIICWISICCVSCCNRSSVACATYVMITNVLTFILAAVLISFDNKFINGQLAGSVIMLVLSLLFIAIYIYVYIRAVLDDGHRPNDDLRWTGQRAPNQTSGYEMSTQHTVPALPLQPAHTVHLKSNDVRYDNQSRSIICPSCGAAVQVIEQF</sequence>
<proteinExistence type="predicted"/>
<gene>
    <name evidence="2" type="ORF">GRG538_LOCUS13918</name>
</gene>
<evidence type="ECO:0000256" key="1">
    <source>
        <dbReference type="SAM" id="Phobius"/>
    </source>
</evidence>
<reference evidence="2" key="1">
    <citation type="submission" date="2021-02" db="EMBL/GenBank/DDBJ databases">
        <authorList>
            <person name="Nowell W R."/>
        </authorList>
    </citation>
    <scope>NUCLEOTIDE SEQUENCE</scope>
</reference>
<feature type="transmembrane region" description="Helical" evidence="1">
    <location>
        <begin position="58"/>
        <end position="82"/>
    </location>
</feature>
<keyword evidence="1" id="KW-1133">Transmembrane helix</keyword>
<keyword evidence="1" id="KW-0472">Membrane</keyword>
<dbReference type="AlphaFoldDB" id="A0A818DG95"/>
<feature type="transmembrane region" description="Helical" evidence="1">
    <location>
        <begin position="21"/>
        <end position="46"/>
    </location>
</feature>
<accession>A0A818DG95</accession>
<protein>
    <submittedName>
        <fullName evidence="2">Uncharacterized protein</fullName>
    </submittedName>
</protein>
<comment type="caution">
    <text evidence="2">The sequence shown here is derived from an EMBL/GenBank/DDBJ whole genome shotgun (WGS) entry which is preliminary data.</text>
</comment>
<organism evidence="2 3">
    <name type="scientific">Rotaria socialis</name>
    <dbReference type="NCBI Taxonomy" id="392032"/>
    <lineage>
        <taxon>Eukaryota</taxon>
        <taxon>Metazoa</taxon>
        <taxon>Spiralia</taxon>
        <taxon>Gnathifera</taxon>
        <taxon>Rotifera</taxon>
        <taxon>Eurotatoria</taxon>
        <taxon>Bdelloidea</taxon>
        <taxon>Philodinida</taxon>
        <taxon>Philodinidae</taxon>
        <taxon>Rotaria</taxon>
    </lineage>
</organism>
<evidence type="ECO:0000313" key="2">
    <source>
        <dbReference type="EMBL" id="CAF3446838.1"/>
    </source>
</evidence>
<feature type="transmembrane region" description="Helical" evidence="1">
    <location>
        <begin position="89"/>
        <end position="110"/>
    </location>
</feature>
<dbReference type="Proteomes" id="UP000663872">
    <property type="component" value="Unassembled WGS sequence"/>
</dbReference>
<dbReference type="EMBL" id="CAJNYT010002087">
    <property type="protein sequence ID" value="CAF3446838.1"/>
    <property type="molecule type" value="Genomic_DNA"/>
</dbReference>